<dbReference type="Gene3D" id="2.130.10.10">
    <property type="entry name" value="YVTN repeat-like/Quinoprotein amine dehydrogenase"/>
    <property type="match status" value="3"/>
</dbReference>
<dbReference type="Pfam" id="PF00563">
    <property type="entry name" value="EAL"/>
    <property type="match status" value="1"/>
</dbReference>
<dbReference type="InterPro" id="IPR029787">
    <property type="entry name" value="Nucleotide_cyclase"/>
</dbReference>
<dbReference type="RefSeq" id="WP_422921109.1">
    <property type="nucleotide sequence ID" value="NZ_JAMZEJ010000011.1"/>
</dbReference>
<dbReference type="PROSITE" id="PS50887">
    <property type="entry name" value="GGDEF"/>
    <property type="match status" value="1"/>
</dbReference>
<dbReference type="InterPro" id="IPR015943">
    <property type="entry name" value="WD40/YVTN_repeat-like_dom_sf"/>
</dbReference>
<dbReference type="NCBIfam" id="TIGR00254">
    <property type="entry name" value="GGDEF"/>
    <property type="match status" value="1"/>
</dbReference>
<dbReference type="InterPro" id="IPR001633">
    <property type="entry name" value="EAL_dom"/>
</dbReference>
<protein>
    <submittedName>
        <fullName evidence="5">EAL domain-containing protein</fullName>
    </submittedName>
</protein>
<dbReference type="PANTHER" id="PTHR44757:SF2">
    <property type="entry name" value="BIOFILM ARCHITECTURE MAINTENANCE PROTEIN MBAA"/>
    <property type="match status" value="1"/>
</dbReference>
<accession>A0ABT1W2F7</accession>
<dbReference type="SUPFAM" id="SSF55073">
    <property type="entry name" value="Nucleotide cyclase"/>
    <property type="match status" value="1"/>
</dbReference>
<dbReference type="InterPro" id="IPR011110">
    <property type="entry name" value="Reg_prop"/>
</dbReference>
<dbReference type="SUPFAM" id="SSF141868">
    <property type="entry name" value="EAL domain-like"/>
    <property type="match status" value="1"/>
</dbReference>
<evidence type="ECO:0000259" key="4">
    <source>
        <dbReference type="PROSITE" id="PS50887"/>
    </source>
</evidence>
<dbReference type="InterPro" id="IPR035919">
    <property type="entry name" value="EAL_sf"/>
</dbReference>
<dbReference type="SMART" id="SM00267">
    <property type="entry name" value="GGDEF"/>
    <property type="match status" value="1"/>
</dbReference>
<comment type="caution">
    <text evidence="5">The sequence shown here is derived from an EMBL/GenBank/DDBJ whole genome shotgun (WGS) entry which is preliminary data.</text>
</comment>
<gene>
    <name evidence="5" type="ORF">NFI88_16080</name>
</gene>
<dbReference type="PROSITE" id="PS50883">
    <property type="entry name" value="EAL"/>
    <property type="match status" value="1"/>
</dbReference>
<feature type="transmembrane region" description="Helical" evidence="2">
    <location>
        <begin position="742"/>
        <end position="760"/>
    </location>
</feature>
<evidence type="ECO:0000256" key="2">
    <source>
        <dbReference type="SAM" id="Phobius"/>
    </source>
</evidence>
<dbReference type="Pfam" id="PF07494">
    <property type="entry name" value="Reg_prop"/>
    <property type="match status" value="1"/>
</dbReference>
<evidence type="ECO:0000259" key="3">
    <source>
        <dbReference type="PROSITE" id="PS50883"/>
    </source>
</evidence>
<dbReference type="CDD" id="cd01949">
    <property type="entry name" value="GGDEF"/>
    <property type="match status" value="1"/>
</dbReference>
<keyword evidence="2" id="KW-0472">Membrane</keyword>
<evidence type="ECO:0000313" key="5">
    <source>
        <dbReference type="EMBL" id="MCQ8242352.1"/>
    </source>
</evidence>
<feature type="region of interest" description="Disordered" evidence="1">
    <location>
        <begin position="1232"/>
        <end position="1262"/>
    </location>
</feature>
<dbReference type="Pfam" id="PF00990">
    <property type="entry name" value="GGDEF"/>
    <property type="match status" value="1"/>
</dbReference>
<organism evidence="5 6">
    <name type="scientific">Rhizosaccharibacter radicis</name>
    <dbReference type="NCBI Taxonomy" id="2782605"/>
    <lineage>
        <taxon>Bacteria</taxon>
        <taxon>Pseudomonadati</taxon>
        <taxon>Pseudomonadota</taxon>
        <taxon>Alphaproteobacteria</taxon>
        <taxon>Acetobacterales</taxon>
        <taxon>Acetobacteraceae</taxon>
        <taxon>Rhizosaccharibacter</taxon>
    </lineage>
</organism>
<keyword evidence="2" id="KW-1133">Transmembrane helix</keyword>
<feature type="domain" description="GGDEF" evidence="4">
    <location>
        <begin position="826"/>
        <end position="957"/>
    </location>
</feature>
<dbReference type="Gene3D" id="3.30.70.270">
    <property type="match status" value="1"/>
</dbReference>
<evidence type="ECO:0000313" key="6">
    <source>
        <dbReference type="Proteomes" id="UP001524547"/>
    </source>
</evidence>
<dbReference type="InterPro" id="IPR052155">
    <property type="entry name" value="Biofilm_reg_signaling"/>
</dbReference>
<name>A0ABT1W2F7_9PROT</name>
<dbReference type="EMBL" id="JAMZEJ010000011">
    <property type="protein sequence ID" value="MCQ8242352.1"/>
    <property type="molecule type" value="Genomic_DNA"/>
</dbReference>
<dbReference type="SUPFAM" id="SSF63829">
    <property type="entry name" value="Calcium-dependent phosphotriesterase"/>
    <property type="match status" value="2"/>
</dbReference>
<reference evidence="5 6" key="1">
    <citation type="submission" date="2022-06" db="EMBL/GenBank/DDBJ databases">
        <title>Rhizosaccharibacter gen. nov. sp. nov. KSS12, endophytic bacteria isolated from sugarcane.</title>
        <authorList>
            <person name="Pitiwittayakul N."/>
        </authorList>
    </citation>
    <scope>NUCLEOTIDE SEQUENCE [LARGE SCALE GENOMIC DNA]</scope>
    <source>
        <strain evidence="5 6">KSS12</strain>
    </source>
</reference>
<dbReference type="InterPro" id="IPR000160">
    <property type="entry name" value="GGDEF_dom"/>
</dbReference>
<dbReference type="CDD" id="cd01948">
    <property type="entry name" value="EAL"/>
    <property type="match status" value="1"/>
</dbReference>
<feature type="compositionally biased region" description="Low complexity" evidence="1">
    <location>
        <begin position="1247"/>
        <end position="1262"/>
    </location>
</feature>
<dbReference type="InterPro" id="IPR013783">
    <property type="entry name" value="Ig-like_fold"/>
</dbReference>
<dbReference type="Gene3D" id="3.20.20.450">
    <property type="entry name" value="EAL domain"/>
    <property type="match status" value="1"/>
</dbReference>
<dbReference type="InterPro" id="IPR043128">
    <property type="entry name" value="Rev_trsase/Diguanyl_cyclase"/>
</dbReference>
<dbReference type="Proteomes" id="UP001524547">
    <property type="component" value="Unassembled WGS sequence"/>
</dbReference>
<dbReference type="Gene3D" id="2.60.40.10">
    <property type="entry name" value="Immunoglobulins"/>
    <property type="match status" value="1"/>
</dbReference>
<dbReference type="SMART" id="SM00052">
    <property type="entry name" value="EAL"/>
    <property type="match status" value="1"/>
</dbReference>
<proteinExistence type="predicted"/>
<evidence type="ECO:0000256" key="1">
    <source>
        <dbReference type="SAM" id="MobiDB-lite"/>
    </source>
</evidence>
<keyword evidence="6" id="KW-1185">Reference proteome</keyword>
<sequence>MPERRRRTTPRAAALLVLIASLFCCLAGNVARAQLTRFENFADERGIGNVNITALAQDSDGYILFGTESGLFRYDGVGVTEIGATSGLPPGSSIRKLMPDRWGRLWVVTLDGIFLRQGEQFRALAMDGSPDLRWAHLITLTSDSLLVADGRKLWRSDLTAAGAGPLRFWHALEGPGGGAGDADPRFLVDDGINGMLFGCGPGICRLAPDGKTSAIGTADGLPADQWWMARRGPDGTLWARSASRLAWKKNGEGSFGSTPVPRTPVRTYERLPFFLNLLPDAWGGVLTQGDKGLLQWTGRDWHMLSHHEGGLSAVPIQSMMLDREGSLWVGSIGHGAFRSIGFGVWEHWTADDGLPSELVWGATRAPGGDLWVATYGDTVPLGKTTGIPGGSANVAATRAGLIWTTPLGAPLMRTDPRTGTTDKFPFLGRISAMVVDRENRLWLCAQRALFMVADADAPPSQIRLEPVLPHNTFQVAADPQGMLWALTADGLFRRDAMGRFGMVSGGGLVTGDGGGLAFAGDGSLWVSSNTDGITRFHVSPSLAVPLSRIGTPTLGSNNVMFMHRDARGWMWVGTDHGLDMFDNHRWRRFNKIDGLNSNDMNQWAVFEDADSSLWFGTSLGLTHLVDPTRLPAPLALHPRITAVMSGATAMAPAAKLRIPWSPAPLTIRFADLDFARGVVRFHYRMVGLESGWQETDAREVGYGRVPPGRYRFELVAVDPTHDQHSDPVTVDVVVTAPWWRRWWFFALCLVAIVGMVILAWQMRVKLLLMRQQRLEGMVQVRTAEIDEARRELQRLAMSDALTGLPNRRAIMAALDEAVLMSKRTQRSLGILLCDIDHFKKINDNHGHGAGDRVLSAFGLRLTGIMRPPEVAGRYGGEEFLVILPGPEDGVTARVEEIRRALGGIGFEIDGTERHVTSSGGLAFLQPNETTVNLIARADVALYRAKEDGRDRVELADAVLVPREGGGAQPRSARRNLPPGLAAALRRALERDEFSLHYQPVVDVDRNVPTSCEALLRWHAPGRDPVSPGVFIPLAEEMGLMPEIGDWVLRAACTEARGWPDHMQVSVNLSPSQFQLPDLVGRIEAALRDTGLPAWRLELEITETAMIHDIAAATVMLQGLRGLGICIALDDFGTGYSSLSFLRTLPFNRIKIDRSFVQDLGLRREAVAIVSAIRGLCGSLDAHLTVEGVETDQQLQMLRALGCREIQGYLIARPMPRDNLAGWLLDPPCLPPPAIASRPDQPSEGTMAAALAPRRSASPLPSPTLALRMIAQPAAG</sequence>
<keyword evidence="2" id="KW-0812">Transmembrane</keyword>
<feature type="domain" description="EAL" evidence="3">
    <location>
        <begin position="977"/>
        <end position="1227"/>
    </location>
</feature>
<dbReference type="PANTHER" id="PTHR44757">
    <property type="entry name" value="DIGUANYLATE CYCLASE DGCP"/>
    <property type="match status" value="1"/>
</dbReference>